<dbReference type="PANTHER" id="PTHR33048">
    <property type="entry name" value="PTH11-LIKE INTEGRAL MEMBRANE PROTEIN (AFU_ORTHOLOGUE AFUA_5G11245)"/>
    <property type="match status" value="1"/>
</dbReference>
<feature type="transmembrane region" description="Helical" evidence="7">
    <location>
        <begin position="199"/>
        <end position="218"/>
    </location>
</feature>
<evidence type="ECO:0000256" key="7">
    <source>
        <dbReference type="SAM" id="Phobius"/>
    </source>
</evidence>
<dbReference type="EMBL" id="ML986641">
    <property type="protein sequence ID" value="KAF2262370.1"/>
    <property type="molecule type" value="Genomic_DNA"/>
</dbReference>
<feature type="transmembrane region" description="Helical" evidence="7">
    <location>
        <begin position="162"/>
        <end position="187"/>
    </location>
</feature>
<gene>
    <name evidence="9" type="ORF">CC78DRAFT_582671</name>
</gene>
<dbReference type="InterPro" id="IPR052337">
    <property type="entry name" value="SAT4-like"/>
</dbReference>
<evidence type="ECO:0000256" key="1">
    <source>
        <dbReference type="ARBA" id="ARBA00004141"/>
    </source>
</evidence>
<protein>
    <recommendedName>
        <fullName evidence="8">Rhodopsin domain-containing protein</fullName>
    </recommendedName>
</protein>
<feature type="compositionally biased region" description="Polar residues" evidence="6">
    <location>
        <begin position="294"/>
        <end position="320"/>
    </location>
</feature>
<keyword evidence="10" id="KW-1185">Reference proteome</keyword>
<keyword evidence="2 7" id="KW-0812">Transmembrane</keyword>
<name>A0A9P4K694_9PLEO</name>
<evidence type="ECO:0000256" key="6">
    <source>
        <dbReference type="SAM" id="MobiDB-lite"/>
    </source>
</evidence>
<keyword evidence="4 7" id="KW-0472">Membrane</keyword>
<dbReference type="PANTHER" id="PTHR33048:SF47">
    <property type="entry name" value="INTEGRAL MEMBRANE PROTEIN-RELATED"/>
    <property type="match status" value="1"/>
</dbReference>
<evidence type="ECO:0000313" key="9">
    <source>
        <dbReference type="EMBL" id="KAF2262370.1"/>
    </source>
</evidence>
<sequence>MASPAGRVNSVILAFTVASGAVVFLRLFTRVFVIRNAGFEELCITLAMAFSIGLTVLISEQIRNGLGMHIYDLTPAMMINSQKAFWGSIWVYYLALTFTKISILAQYLRIFPSPRFRAVCCIVLAFVVGFGFWGLFGSIFLCMPVQFFWDKTVQNGECLNQFVVWFLNAGINILQDFTILILPMPLLRRLNVPKPQKRALIAIFALGGFVCLISIIRLHSLVRISNSSDPTFDNPPAATLSAVETNVGIVCACLPSIRPLLSAILPAYFPPTARFTNVVPNDEERPRHTRKDSASTCPLTASTRPYTPHSSTRTYSGSNTTETYKQRATIYETGTKVNGPIRQVTISSTKGLSPFDGVVHRLPQLPENMAVLGAVDTIGQQARHSRNVSQYRFYRSSQALQIRRTHMQKPLPLTPLPGMEPWFWNNSGSPKAHRVPP</sequence>
<feature type="transmembrane region" description="Helical" evidence="7">
    <location>
        <begin position="41"/>
        <end position="59"/>
    </location>
</feature>
<dbReference type="InterPro" id="IPR049326">
    <property type="entry name" value="Rhodopsin_dom_fungi"/>
</dbReference>
<evidence type="ECO:0000259" key="8">
    <source>
        <dbReference type="Pfam" id="PF20684"/>
    </source>
</evidence>
<dbReference type="Proteomes" id="UP000800093">
    <property type="component" value="Unassembled WGS sequence"/>
</dbReference>
<feature type="domain" description="Rhodopsin" evidence="8">
    <location>
        <begin position="25"/>
        <end position="262"/>
    </location>
</feature>
<comment type="caution">
    <text evidence="9">The sequence shown here is derived from an EMBL/GenBank/DDBJ whole genome shotgun (WGS) entry which is preliminary data.</text>
</comment>
<comment type="subcellular location">
    <subcellularLocation>
        <location evidence="1">Membrane</location>
        <topology evidence="1">Multi-pass membrane protein</topology>
    </subcellularLocation>
</comment>
<organism evidence="9 10">
    <name type="scientific">Lojkania enalia</name>
    <dbReference type="NCBI Taxonomy" id="147567"/>
    <lineage>
        <taxon>Eukaryota</taxon>
        <taxon>Fungi</taxon>
        <taxon>Dikarya</taxon>
        <taxon>Ascomycota</taxon>
        <taxon>Pezizomycotina</taxon>
        <taxon>Dothideomycetes</taxon>
        <taxon>Pleosporomycetidae</taxon>
        <taxon>Pleosporales</taxon>
        <taxon>Pleosporales incertae sedis</taxon>
        <taxon>Lojkania</taxon>
    </lineage>
</organism>
<evidence type="ECO:0000313" key="10">
    <source>
        <dbReference type="Proteomes" id="UP000800093"/>
    </source>
</evidence>
<evidence type="ECO:0000256" key="5">
    <source>
        <dbReference type="ARBA" id="ARBA00038359"/>
    </source>
</evidence>
<dbReference type="AlphaFoldDB" id="A0A9P4K694"/>
<keyword evidence="3 7" id="KW-1133">Transmembrane helix</keyword>
<dbReference type="GO" id="GO:0016020">
    <property type="term" value="C:membrane"/>
    <property type="evidence" value="ECO:0007669"/>
    <property type="project" value="UniProtKB-SubCell"/>
</dbReference>
<dbReference type="Pfam" id="PF20684">
    <property type="entry name" value="Fung_rhodopsin"/>
    <property type="match status" value="1"/>
</dbReference>
<evidence type="ECO:0000256" key="3">
    <source>
        <dbReference type="ARBA" id="ARBA00022989"/>
    </source>
</evidence>
<accession>A0A9P4K694</accession>
<proteinExistence type="inferred from homology"/>
<feature type="region of interest" description="Disordered" evidence="6">
    <location>
        <begin position="279"/>
        <end position="320"/>
    </location>
</feature>
<reference evidence="10" key="1">
    <citation type="journal article" date="2020" name="Stud. Mycol.">
        <title>101 Dothideomycetes genomes: A test case for predicting lifestyles and emergence of pathogens.</title>
        <authorList>
            <person name="Haridas S."/>
            <person name="Albert R."/>
            <person name="Binder M."/>
            <person name="Bloem J."/>
            <person name="LaButti K."/>
            <person name="Salamov A."/>
            <person name="Andreopoulos B."/>
            <person name="Baker S."/>
            <person name="Barry K."/>
            <person name="Bills G."/>
            <person name="Bluhm B."/>
            <person name="Cannon C."/>
            <person name="Castanera R."/>
            <person name="Culley D."/>
            <person name="Daum C."/>
            <person name="Ezra D."/>
            <person name="Gonzalez J."/>
            <person name="Henrissat B."/>
            <person name="Kuo A."/>
            <person name="Liang C."/>
            <person name="Lipzen A."/>
            <person name="Lutzoni F."/>
            <person name="Magnuson J."/>
            <person name="Mondo S."/>
            <person name="Nolan M."/>
            <person name="Ohm R."/>
            <person name="Pangilinan J."/>
            <person name="Park H.-J."/>
            <person name="Ramirez L."/>
            <person name="Alfaro M."/>
            <person name="Sun H."/>
            <person name="Tritt A."/>
            <person name="Yoshinaga Y."/>
            <person name="Zwiers L.-H."/>
            <person name="Turgeon B."/>
            <person name="Goodwin S."/>
            <person name="Spatafora J."/>
            <person name="Crous P."/>
            <person name="Grigoriev I."/>
        </authorList>
    </citation>
    <scope>NUCLEOTIDE SEQUENCE [LARGE SCALE GENOMIC DNA]</scope>
    <source>
        <strain evidence="10">CBS 304.66</strain>
    </source>
</reference>
<dbReference type="OrthoDB" id="444631at2759"/>
<evidence type="ECO:0000256" key="4">
    <source>
        <dbReference type="ARBA" id="ARBA00023136"/>
    </source>
</evidence>
<evidence type="ECO:0000256" key="2">
    <source>
        <dbReference type="ARBA" id="ARBA00022692"/>
    </source>
</evidence>
<feature type="transmembrane region" description="Helical" evidence="7">
    <location>
        <begin position="12"/>
        <end position="29"/>
    </location>
</feature>
<feature type="transmembrane region" description="Helical" evidence="7">
    <location>
        <begin position="116"/>
        <end position="142"/>
    </location>
</feature>
<feature type="transmembrane region" description="Helical" evidence="7">
    <location>
        <begin position="84"/>
        <end position="104"/>
    </location>
</feature>
<comment type="similarity">
    <text evidence="5">Belongs to the SAT4 family.</text>
</comment>